<keyword evidence="1" id="KW-0472">Membrane</keyword>
<keyword evidence="1" id="KW-0812">Transmembrane</keyword>
<reference evidence="2" key="2">
    <citation type="submission" date="2021-04" db="EMBL/GenBank/DDBJ databases">
        <authorList>
            <person name="Gilroy R."/>
        </authorList>
    </citation>
    <scope>NUCLEOTIDE SEQUENCE</scope>
    <source>
        <strain evidence="2">2189</strain>
    </source>
</reference>
<feature type="transmembrane region" description="Helical" evidence="1">
    <location>
        <begin position="34"/>
        <end position="54"/>
    </location>
</feature>
<comment type="caution">
    <text evidence="2">The sequence shown here is derived from an EMBL/GenBank/DDBJ whole genome shotgun (WGS) entry which is preliminary data.</text>
</comment>
<gene>
    <name evidence="2" type="ORF">H9851_03760</name>
</gene>
<dbReference type="EMBL" id="DXEW01000020">
    <property type="protein sequence ID" value="HIX50380.1"/>
    <property type="molecule type" value="Genomic_DNA"/>
</dbReference>
<keyword evidence="1" id="KW-1133">Transmembrane helix</keyword>
<name>A0A9D2AUH1_9FIRM</name>
<protein>
    <submittedName>
        <fullName evidence="2">Uncharacterized protein</fullName>
    </submittedName>
</protein>
<evidence type="ECO:0000313" key="2">
    <source>
        <dbReference type="EMBL" id="HIX50380.1"/>
    </source>
</evidence>
<dbReference type="Proteomes" id="UP000886847">
    <property type="component" value="Unassembled WGS sequence"/>
</dbReference>
<proteinExistence type="predicted"/>
<sequence>MRKKYQIERMFRERSGAAPAGREKTPVCLPLRRFFSSAAAAVFPVTATIIAQILNFSHFWQIPHKIGTIYKQGGSKRLRPVKNERKCITMPAV</sequence>
<reference evidence="2" key="1">
    <citation type="journal article" date="2021" name="PeerJ">
        <title>Extensive microbial diversity within the chicken gut microbiome revealed by metagenomics and culture.</title>
        <authorList>
            <person name="Gilroy R."/>
            <person name="Ravi A."/>
            <person name="Getino M."/>
            <person name="Pursley I."/>
            <person name="Horton D.L."/>
            <person name="Alikhan N.F."/>
            <person name="Baker D."/>
            <person name="Gharbi K."/>
            <person name="Hall N."/>
            <person name="Watson M."/>
            <person name="Adriaenssens E.M."/>
            <person name="Foster-Nyarko E."/>
            <person name="Jarju S."/>
            <person name="Secka A."/>
            <person name="Antonio M."/>
            <person name="Oren A."/>
            <person name="Chaudhuri R.R."/>
            <person name="La Ragione R."/>
            <person name="Hildebrand F."/>
            <person name="Pallen M.J."/>
        </authorList>
    </citation>
    <scope>NUCLEOTIDE SEQUENCE</scope>
    <source>
        <strain evidence="2">2189</strain>
    </source>
</reference>
<organism evidence="2 3">
    <name type="scientific">Candidatus Borkfalkia faecavium</name>
    <dbReference type="NCBI Taxonomy" id="2838508"/>
    <lineage>
        <taxon>Bacteria</taxon>
        <taxon>Bacillati</taxon>
        <taxon>Bacillota</taxon>
        <taxon>Clostridia</taxon>
        <taxon>Christensenellales</taxon>
        <taxon>Christensenellaceae</taxon>
        <taxon>Candidatus Borkfalkia</taxon>
    </lineage>
</organism>
<accession>A0A9D2AUH1</accession>
<dbReference type="AlphaFoldDB" id="A0A9D2AUH1"/>
<evidence type="ECO:0000256" key="1">
    <source>
        <dbReference type="SAM" id="Phobius"/>
    </source>
</evidence>
<evidence type="ECO:0000313" key="3">
    <source>
        <dbReference type="Proteomes" id="UP000886847"/>
    </source>
</evidence>